<sequence>MPQPDTPVNRARLPPLQSDARSATSTRSSKHPCISRHSRPVSPTSRLPQTVAGPSQARGDLPPDPAPEPEPEESASEEGVSESESVDSARSASPTALAPASAVPDVRDPASGLPSAPSAPSPPQGRSRTRSPHSPTSGGPPQPPPPPQRPPSPPTPIMSSPATTPDKETLKLLLPLRYDGKTVIECDRFLSQLRIYWLVNTSLTTIELKVQLASVQMGVQGVTTPFRNEAAFTAAFKARFGNLDDEAAAQVELAKLCADKSVREKRTAAEFSALFKGPADRSGYGDLELRDKYLSGIPSRVYRKIELETFTTWLEAEKRATEVEQILDPEDEDAEGHVVVHPSHTQLRPASMRPSEKEISLAVVLAAGSKGTVDSSAPIAATSTPVASSSASTSAASAKSDSSELADLIAQMKSMREELEHYRAMKEEGF</sequence>
<protein>
    <recommendedName>
        <fullName evidence="4">Retrotransposon gag domain-containing protein</fullName>
    </recommendedName>
</protein>
<comment type="caution">
    <text evidence="2">The sequence shown here is derived from an EMBL/GenBank/DDBJ whole genome shotgun (WGS) entry which is preliminary data.</text>
</comment>
<dbReference type="Proteomes" id="UP000639403">
    <property type="component" value="Unassembled WGS sequence"/>
</dbReference>
<organism evidence="2 3">
    <name type="scientific">Rhodonia placenta</name>
    <dbReference type="NCBI Taxonomy" id="104341"/>
    <lineage>
        <taxon>Eukaryota</taxon>
        <taxon>Fungi</taxon>
        <taxon>Dikarya</taxon>
        <taxon>Basidiomycota</taxon>
        <taxon>Agaricomycotina</taxon>
        <taxon>Agaricomycetes</taxon>
        <taxon>Polyporales</taxon>
        <taxon>Adustoporiaceae</taxon>
        <taxon>Rhodonia</taxon>
    </lineage>
</organism>
<evidence type="ECO:0000313" key="2">
    <source>
        <dbReference type="EMBL" id="KAF9796912.1"/>
    </source>
</evidence>
<evidence type="ECO:0008006" key="4">
    <source>
        <dbReference type="Google" id="ProtNLM"/>
    </source>
</evidence>
<feature type="compositionally biased region" description="Low complexity" evidence="1">
    <location>
        <begin position="383"/>
        <end position="400"/>
    </location>
</feature>
<name>A0A8H7NRT4_9APHY</name>
<feature type="compositionally biased region" description="Basic residues" evidence="1">
    <location>
        <begin position="28"/>
        <end position="39"/>
    </location>
</feature>
<feature type="compositionally biased region" description="Acidic residues" evidence="1">
    <location>
        <begin position="67"/>
        <end position="85"/>
    </location>
</feature>
<evidence type="ECO:0000313" key="3">
    <source>
        <dbReference type="Proteomes" id="UP000639403"/>
    </source>
</evidence>
<feature type="region of interest" description="Disordered" evidence="1">
    <location>
        <begin position="1"/>
        <end position="166"/>
    </location>
</feature>
<feature type="compositionally biased region" description="Low complexity" evidence="1">
    <location>
        <begin position="86"/>
        <end position="116"/>
    </location>
</feature>
<dbReference type="AlphaFoldDB" id="A0A8H7NRT4"/>
<reference evidence="2" key="2">
    <citation type="journal article" name="Front. Microbiol.">
        <title>Degradative Capacity of Two Strains of Rhodonia placenta: From Phenotype to Genotype.</title>
        <authorList>
            <person name="Kolle M."/>
            <person name="Horta M.A.C."/>
            <person name="Nowrousian M."/>
            <person name="Ohm R.A."/>
            <person name="Benz J.P."/>
            <person name="Pilgard A."/>
        </authorList>
    </citation>
    <scope>NUCLEOTIDE SEQUENCE</scope>
    <source>
        <strain evidence="2">FPRL280</strain>
    </source>
</reference>
<feature type="region of interest" description="Disordered" evidence="1">
    <location>
        <begin position="383"/>
        <end position="404"/>
    </location>
</feature>
<gene>
    <name evidence="2" type="ORF">IEO21_10933</name>
</gene>
<feature type="compositionally biased region" description="Pro residues" evidence="1">
    <location>
        <begin position="138"/>
        <end position="156"/>
    </location>
</feature>
<evidence type="ECO:0000256" key="1">
    <source>
        <dbReference type="SAM" id="MobiDB-lite"/>
    </source>
</evidence>
<dbReference type="EMBL" id="JADOXO010001256">
    <property type="protein sequence ID" value="KAF9796912.1"/>
    <property type="molecule type" value="Genomic_DNA"/>
</dbReference>
<reference evidence="2" key="1">
    <citation type="submission" date="2020-11" db="EMBL/GenBank/DDBJ databases">
        <authorList>
            <person name="Koelle M."/>
            <person name="Horta M.A.C."/>
            <person name="Nowrousian M."/>
            <person name="Ohm R.A."/>
            <person name="Benz P."/>
            <person name="Pilgard A."/>
        </authorList>
    </citation>
    <scope>NUCLEOTIDE SEQUENCE</scope>
    <source>
        <strain evidence="2">FPRL280</strain>
    </source>
</reference>
<proteinExistence type="predicted"/>
<accession>A0A8H7NRT4</accession>